<accession>A0A450RU13</accession>
<evidence type="ECO:0000256" key="3">
    <source>
        <dbReference type="ARBA" id="ARBA00011738"/>
    </source>
</evidence>
<name>A0A450RU13_9GAMM</name>
<dbReference type="InterPro" id="IPR013785">
    <property type="entry name" value="Aldolase_TIM"/>
</dbReference>
<dbReference type="Gene3D" id="3.20.20.70">
    <property type="entry name" value="Aldolase class I"/>
    <property type="match status" value="1"/>
</dbReference>
<evidence type="ECO:0000256" key="7">
    <source>
        <dbReference type="ARBA" id="ARBA00049157"/>
    </source>
</evidence>
<comment type="similarity">
    <text evidence="8 9">Belongs to the OMP decarboxylase family. Type 1 subfamily.</text>
</comment>
<dbReference type="SMART" id="SM00934">
    <property type="entry name" value="OMPdecase"/>
    <property type="match status" value="1"/>
</dbReference>
<evidence type="ECO:0000256" key="4">
    <source>
        <dbReference type="ARBA" id="ARBA00022793"/>
    </source>
</evidence>
<evidence type="ECO:0000256" key="2">
    <source>
        <dbReference type="ARBA" id="ARBA00004861"/>
    </source>
</evidence>
<sequence length="280" mass="30623">MGYYSVALTGRVIGSRCADHEDMMKNKVCIALDVDSPEKALDLARRLTPWVGVFKVGFQLFTRAGPDIVRAIIREGGEVFLDLKYHDIPNTVVSAAREALGLGVRMFNVHCSGGSRMMRALVETLTREARETGKPMPLLLGVTVLTSFTEGELQSDLLIPLSLEDYVVHLAKLAREAGMGGVVCSAEEIEPIRRACGPDFVLVTPGIRPAWAARGDQRRVVTPADALCRGADYIVVGRPITEAKDPEEAARRLLLEITSGTCEGWREGMSRTDQESVRRG</sequence>
<comment type="function">
    <text evidence="1 9">Catalyzes the decarboxylation of orotidine 5'-monophosphate (OMP) to uridine 5'-monophosphate (UMP).</text>
</comment>
<feature type="binding site" evidence="9 11">
    <location>
        <position position="238"/>
    </location>
    <ligand>
        <name>substrate</name>
    </ligand>
</feature>
<dbReference type="NCBIfam" id="TIGR01740">
    <property type="entry name" value="pyrF"/>
    <property type="match status" value="1"/>
</dbReference>
<evidence type="ECO:0000256" key="12">
    <source>
        <dbReference type="RuleBase" id="RU000512"/>
    </source>
</evidence>
<comment type="catalytic activity">
    <reaction evidence="7 9 12">
        <text>orotidine 5'-phosphate + H(+) = UMP + CO2</text>
        <dbReference type="Rhea" id="RHEA:11596"/>
        <dbReference type="ChEBI" id="CHEBI:15378"/>
        <dbReference type="ChEBI" id="CHEBI:16526"/>
        <dbReference type="ChEBI" id="CHEBI:57538"/>
        <dbReference type="ChEBI" id="CHEBI:57865"/>
        <dbReference type="EC" id="4.1.1.23"/>
    </reaction>
</comment>
<feature type="domain" description="Orotidine 5'-phosphate decarboxylase" evidence="13">
    <location>
        <begin position="27"/>
        <end position="253"/>
    </location>
</feature>
<dbReference type="UniPathway" id="UPA00070">
    <property type="reaction ID" value="UER00120"/>
</dbReference>
<dbReference type="GO" id="GO:0006207">
    <property type="term" value="P:'de novo' pyrimidine nucleobase biosynthetic process"/>
    <property type="evidence" value="ECO:0007669"/>
    <property type="project" value="InterPro"/>
</dbReference>
<dbReference type="FunFam" id="3.20.20.70:FF:000015">
    <property type="entry name" value="Orotidine 5'-phosphate decarboxylase"/>
    <property type="match status" value="1"/>
</dbReference>
<dbReference type="NCBIfam" id="NF001273">
    <property type="entry name" value="PRK00230.1"/>
    <property type="match status" value="1"/>
</dbReference>
<dbReference type="InterPro" id="IPR018089">
    <property type="entry name" value="OMPdecase_AS"/>
</dbReference>
<protein>
    <recommendedName>
        <fullName evidence="9">Orotidine 5'-phosphate decarboxylase</fullName>
        <ecNumber evidence="9">4.1.1.23</ecNumber>
    </recommendedName>
    <alternativeName>
        <fullName evidence="9">OMP decarboxylase</fullName>
        <shortName evidence="9">OMPDCase</shortName>
        <shortName evidence="9">OMPdecase</shortName>
    </alternativeName>
</protein>
<dbReference type="GO" id="GO:0004590">
    <property type="term" value="F:orotidine-5'-phosphate decarboxylase activity"/>
    <property type="evidence" value="ECO:0007669"/>
    <property type="project" value="UniProtKB-UniRule"/>
</dbReference>
<comment type="pathway">
    <text evidence="2 9 12">Pyrimidine metabolism; UMP biosynthesis via de novo pathway; UMP from orotate: step 2/2.</text>
</comment>
<evidence type="ECO:0000313" key="14">
    <source>
        <dbReference type="EMBL" id="VFJ42517.1"/>
    </source>
</evidence>
<dbReference type="PROSITE" id="PS00156">
    <property type="entry name" value="OMPDECASE"/>
    <property type="match status" value="1"/>
</dbReference>
<feature type="binding site" evidence="9 11">
    <location>
        <position position="208"/>
    </location>
    <ligand>
        <name>substrate</name>
    </ligand>
</feature>
<feature type="active site" description="For OMPdecase activity" evidence="10">
    <location>
        <position position="82"/>
    </location>
</feature>
<dbReference type="PANTHER" id="PTHR32119">
    <property type="entry name" value="OROTIDINE 5'-PHOSPHATE DECARBOXYLASE"/>
    <property type="match status" value="1"/>
</dbReference>
<evidence type="ECO:0000256" key="10">
    <source>
        <dbReference type="PIRSR" id="PIRSR614732-1"/>
    </source>
</evidence>
<dbReference type="InterPro" id="IPR001754">
    <property type="entry name" value="OMPdeCOase_dom"/>
</dbReference>
<feature type="binding site" evidence="9 11">
    <location>
        <position position="217"/>
    </location>
    <ligand>
        <name>substrate</name>
    </ligand>
</feature>
<evidence type="ECO:0000256" key="11">
    <source>
        <dbReference type="PIRSR" id="PIRSR614732-2"/>
    </source>
</evidence>
<gene>
    <name evidence="9" type="primary">pyrF</name>
    <name evidence="14" type="ORF">BECKDK2373C_GA0170839_100153</name>
</gene>
<dbReference type="InterPro" id="IPR014732">
    <property type="entry name" value="OMPdecase"/>
</dbReference>
<keyword evidence="4 9" id="KW-0210">Decarboxylase</keyword>
<evidence type="ECO:0000256" key="6">
    <source>
        <dbReference type="ARBA" id="ARBA00023239"/>
    </source>
</evidence>
<keyword evidence="6 9" id="KW-0456">Lyase</keyword>
<feature type="binding site" evidence="9">
    <location>
        <begin position="82"/>
        <end position="91"/>
    </location>
    <ligand>
        <name>substrate</name>
    </ligand>
</feature>
<evidence type="ECO:0000256" key="9">
    <source>
        <dbReference type="HAMAP-Rule" id="MF_01200"/>
    </source>
</evidence>
<feature type="binding site" evidence="9 11">
    <location>
        <position position="55"/>
    </location>
    <ligand>
        <name>substrate</name>
    </ligand>
</feature>
<feature type="binding site" evidence="9 11">
    <location>
        <position position="237"/>
    </location>
    <ligand>
        <name>substrate</name>
    </ligand>
</feature>
<evidence type="ECO:0000256" key="5">
    <source>
        <dbReference type="ARBA" id="ARBA00022975"/>
    </source>
</evidence>
<dbReference type="CDD" id="cd04725">
    <property type="entry name" value="OMP_decarboxylase_like"/>
    <property type="match status" value="1"/>
</dbReference>
<dbReference type="AlphaFoldDB" id="A0A450RU13"/>
<organism evidence="14">
    <name type="scientific">Candidatus Kentrum sp. DK</name>
    <dbReference type="NCBI Taxonomy" id="2126562"/>
    <lineage>
        <taxon>Bacteria</taxon>
        <taxon>Pseudomonadati</taxon>
        <taxon>Pseudomonadota</taxon>
        <taxon>Gammaproteobacteria</taxon>
        <taxon>Candidatus Kentrum</taxon>
    </lineage>
</organism>
<dbReference type="GO" id="GO:0005829">
    <property type="term" value="C:cytosol"/>
    <property type="evidence" value="ECO:0007669"/>
    <property type="project" value="TreeGrafter"/>
</dbReference>
<feature type="binding site" evidence="9 11">
    <location>
        <position position="146"/>
    </location>
    <ligand>
        <name>substrate</name>
    </ligand>
</feature>
<reference evidence="14" key="1">
    <citation type="submission" date="2019-02" db="EMBL/GenBank/DDBJ databases">
        <authorList>
            <person name="Gruber-Vodicka R. H."/>
            <person name="Seah K. B. B."/>
        </authorList>
    </citation>
    <scope>NUCLEOTIDE SEQUENCE</scope>
    <source>
        <strain evidence="14">BECK_DK161</strain>
    </source>
</reference>
<proteinExistence type="inferred from homology"/>
<dbReference type="InterPro" id="IPR047596">
    <property type="entry name" value="OMPdecase_bac"/>
</dbReference>
<dbReference type="EC" id="4.1.1.23" evidence="9"/>
<comment type="subunit">
    <text evidence="3 9">Homodimer.</text>
</comment>
<feature type="active site" description="For OMPdecase activity" evidence="10">
    <location>
        <position position="84"/>
    </location>
</feature>
<dbReference type="HAMAP" id="MF_01200_B">
    <property type="entry name" value="OMPdecase_type1_B"/>
    <property type="match status" value="1"/>
</dbReference>
<dbReference type="EMBL" id="CAADEY010000001">
    <property type="protein sequence ID" value="VFJ42517.1"/>
    <property type="molecule type" value="Genomic_DNA"/>
</dbReference>
<keyword evidence="5 9" id="KW-0665">Pyrimidine biosynthesis</keyword>
<dbReference type="GO" id="GO:0044205">
    <property type="term" value="P:'de novo' UMP biosynthetic process"/>
    <property type="evidence" value="ECO:0007669"/>
    <property type="project" value="UniProtKB-UniRule"/>
</dbReference>
<dbReference type="PANTHER" id="PTHR32119:SF2">
    <property type="entry name" value="OROTIDINE 5'-PHOSPHATE DECARBOXYLASE"/>
    <property type="match status" value="1"/>
</dbReference>
<dbReference type="SUPFAM" id="SSF51366">
    <property type="entry name" value="Ribulose-phoshate binding barrel"/>
    <property type="match status" value="1"/>
</dbReference>
<feature type="binding site" evidence="9 11">
    <location>
        <position position="33"/>
    </location>
    <ligand>
        <name>substrate</name>
    </ligand>
</feature>
<dbReference type="InterPro" id="IPR011060">
    <property type="entry name" value="RibuloseP-bd_barrel"/>
</dbReference>
<evidence type="ECO:0000256" key="8">
    <source>
        <dbReference type="ARBA" id="ARBA00061012"/>
    </source>
</evidence>
<feature type="active site" description="Proton donor" evidence="9">
    <location>
        <position position="84"/>
    </location>
</feature>
<feature type="active site" description="For OMPdecase activity" evidence="10">
    <location>
        <position position="87"/>
    </location>
</feature>
<evidence type="ECO:0000256" key="1">
    <source>
        <dbReference type="ARBA" id="ARBA00002356"/>
    </source>
</evidence>
<dbReference type="Pfam" id="PF00215">
    <property type="entry name" value="OMPdecase"/>
    <property type="match status" value="1"/>
</dbReference>
<evidence type="ECO:0000259" key="13">
    <source>
        <dbReference type="SMART" id="SM00934"/>
    </source>
</evidence>